<dbReference type="Pfam" id="PF14223">
    <property type="entry name" value="Retrotran_gag_2"/>
    <property type="match status" value="1"/>
</dbReference>
<name>A0A0C9ULM9_SPHS4</name>
<dbReference type="OrthoDB" id="2614725at2759"/>
<evidence type="ECO:0000313" key="1">
    <source>
        <dbReference type="EMBL" id="KIJ26185.1"/>
    </source>
</evidence>
<reference evidence="1 2" key="1">
    <citation type="submission" date="2014-06" db="EMBL/GenBank/DDBJ databases">
        <title>Evolutionary Origins and Diversification of the Mycorrhizal Mutualists.</title>
        <authorList>
            <consortium name="DOE Joint Genome Institute"/>
            <consortium name="Mycorrhizal Genomics Consortium"/>
            <person name="Kohler A."/>
            <person name="Kuo A."/>
            <person name="Nagy L.G."/>
            <person name="Floudas D."/>
            <person name="Copeland A."/>
            <person name="Barry K.W."/>
            <person name="Cichocki N."/>
            <person name="Veneault-Fourrey C."/>
            <person name="LaButti K."/>
            <person name="Lindquist E.A."/>
            <person name="Lipzen A."/>
            <person name="Lundell T."/>
            <person name="Morin E."/>
            <person name="Murat C."/>
            <person name="Riley R."/>
            <person name="Ohm R."/>
            <person name="Sun H."/>
            <person name="Tunlid A."/>
            <person name="Henrissat B."/>
            <person name="Grigoriev I.V."/>
            <person name="Hibbett D.S."/>
            <person name="Martin F."/>
        </authorList>
    </citation>
    <scope>NUCLEOTIDE SEQUENCE [LARGE SCALE GENOMIC DNA]</scope>
    <source>
        <strain evidence="1 2">SS14</strain>
    </source>
</reference>
<dbReference type="EMBL" id="KN837380">
    <property type="protein sequence ID" value="KIJ26185.1"/>
    <property type="molecule type" value="Genomic_DNA"/>
</dbReference>
<dbReference type="HOGENOM" id="CLU_1836412_0_0_1"/>
<protein>
    <submittedName>
        <fullName evidence="1">Uncharacterized protein</fullName>
    </submittedName>
</protein>
<proteinExistence type="predicted"/>
<gene>
    <name evidence="1" type="ORF">M422DRAFT_272758</name>
</gene>
<sequence>MTASSHPDIHIKFNSKLEKLIDGTLIKWSREIRMVLRAQQAYKYVEGLVPQPTEPVEKVTCLEINDQIVGALGTIINEPLQRELKSITNAKDAWAKLKEKTQPKGLITQLENMQMAIKNCFSPKVPVGTTIMEICDSLSAIFENGKGPSQDDWLMILLLNALSDSEYDWL</sequence>
<dbReference type="Proteomes" id="UP000054279">
    <property type="component" value="Unassembled WGS sequence"/>
</dbReference>
<organism evidence="1 2">
    <name type="scientific">Sphaerobolus stellatus (strain SS14)</name>
    <dbReference type="NCBI Taxonomy" id="990650"/>
    <lineage>
        <taxon>Eukaryota</taxon>
        <taxon>Fungi</taxon>
        <taxon>Dikarya</taxon>
        <taxon>Basidiomycota</taxon>
        <taxon>Agaricomycotina</taxon>
        <taxon>Agaricomycetes</taxon>
        <taxon>Phallomycetidae</taxon>
        <taxon>Geastrales</taxon>
        <taxon>Sphaerobolaceae</taxon>
        <taxon>Sphaerobolus</taxon>
    </lineage>
</organism>
<dbReference type="AlphaFoldDB" id="A0A0C9ULM9"/>
<evidence type="ECO:0000313" key="2">
    <source>
        <dbReference type="Proteomes" id="UP000054279"/>
    </source>
</evidence>
<keyword evidence="2" id="KW-1185">Reference proteome</keyword>
<accession>A0A0C9ULM9</accession>